<dbReference type="Pfam" id="PF00046">
    <property type="entry name" value="Homeodomain"/>
    <property type="match status" value="1"/>
</dbReference>
<feature type="DNA-binding region" description="Homeobox" evidence="9">
    <location>
        <begin position="127"/>
        <end position="186"/>
    </location>
</feature>
<feature type="compositionally biased region" description="Low complexity" evidence="11">
    <location>
        <begin position="110"/>
        <end position="124"/>
    </location>
</feature>
<evidence type="ECO:0000256" key="11">
    <source>
        <dbReference type="SAM" id="MobiDB-lite"/>
    </source>
</evidence>
<dbReference type="Pfam" id="PF25797">
    <property type="entry name" value="PDF2_C"/>
    <property type="match status" value="1"/>
</dbReference>
<dbReference type="PANTHER" id="PTHR45654:SF11">
    <property type="entry name" value="HOMEOBOX-LEUCINE ZIPPER PROTEIN HDG5"/>
    <property type="match status" value="1"/>
</dbReference>
<dbReference type="Gene3D" id="3.30.530.20">
    <property type="match status" value="1"/>
</dbReference>
<evidence type="ECO:0000256" key="8">
    <source>
        <dbReference type="ARBA" id="ARBA00023242"/>
    </source>
</evidence>
<evidence type="ECO:0000256" key="7">
    <source>
        <dbReference type="ARBA" id="ARBA00023163"/>
    </source>
</evidence>
<evidence type="ECO:0000256" key="10">
    <source>
        <dbReference type="RuleBase" id="RU000682"/>
    </source>
</evidence>
<dbReference type="InterPro" id="IPR002913">
    <property type="entry name" value="START_lipid-bd_dom"/>
</dbReference>
<keyword evidence="6 9" id="KW-0371">Homeobox</keyword>
<dbReference type="InterPro" id="IPR001356">
    <property type="entry name" value="HD"/>
</dbReference>
<dbReference type="SMART" id="SM00389">
    <property type="entry name" value="HOX"/>
    <property type="match status" value="1"/>
</dbReference>
<dbReference type="InterPro" id="IPR057993">
    <property type="entry name" value="HD-Zip_IV_C"/>
</dbReference>
<dbReference type="Pfam" id="PF01852">
    <property type="entry name" value="START"/>
    <property type="match status" value="1"/>
</dbReference>
<dbReference type="PANTHER" id="PTHR45654">
    <property type="entry name" value="HOMEOBOX-LEUCINE ZIPPER PROTEIN MERISTEM L1"/>
    <property type="match status" value="1"/>
</dbReference>
<evidence type="ECO:0000256" key="1">
    <source>
        <dbReference type="ARBA" id="ARBA00004123"/>
    </source>
</evidence>
<feature type="region of interest" description="Disordered" evidence="11">
    <location>
        <begin position="774"/>
        <end position="799"/>
    </location>
</feature>
<dbReference type="GO" id="GO:0005634">
    <property type="term" value="C:nucleus"/>
    <property type="evidence" value="ECO:0007669"/>
    <property type="project" value="UniProtKB-SubCell"/>
</dbReference>
<dbReference type="PROSITE" id="PS50848">
    <property type="entry name" value="START"/>
    <property type="match status" value="1"/>
</dbReference>
<proteinExistence type="inferred from homology"/>
<dbReference type="SUPFAM" id="SSF55961">
    <property type="entry name" value="Bet v1-like"/>
    <property type="match status" value="2"/>
</dbReference>
<keyword evidence="8 9" id="KW-0539">Nucleus</keyword>
<evidence type="ECO:0000256" key="5">
    <source>
        <dbReference type="ARBA" id="ARBA00023125"/>
    </source>
</evidence>
<protein>
    <submittedName>
        <fullName evidence="12">Homeobox-leucine zipper protein ROC3</fullName>
    </submittedName>
</protein>
<evidence type="ECO:0000256" key="6">
    <source>
        <dbReference type="ARBA" id="ARBA00023155"/>
    </source>
</evidence>
<dbReference type="AlphaFoldDB" id="R7W9T9"/>
<evidence type="ECO:0000256" key="4">
    <source>
        <dbReference type="ARBA" id="ARBA00023054"/>
    </source>
</evidence>
<feature type="compositionally biased region" description="Basic residues" evidence="11">
    <location>
        <begin position="125"/>
        <end position="136"/>
    </location>
</feature>
<dbReference type="InterPro" id="IPR006912">
    <property type="entry name" value="Harbinger_derived_prot"/>
</dbReference>
<keyword evidence="4" id="KW-0175">Coiled coil</keyword>
<dbReference type="SUPFAM" id="SSF46689">
    <property type="entry name" value="Homeodomain-like"/>
    <property type="match status" value="1"/>
</dbReference>
<evidence type="ECO:0000256" key="3">
    <source>
        <dbReference type="ARBA" id="ARBA00023015"/>
    </source>
</evidence>
<dbReference type="Pfam" id="PF04827">
    <property type="entry name" value="Plant_tran"/>
    <property type="match status" value="1"/>
</dbReference>
<dbReference type="InterPro" id="IPR009057">
    <property type="entry name" value="Homeodomain-like_sf"/>
</dbReference>
<feature type="compositionally biased region" description="Basic and acidic residues" evidence="11">
    <location>
        <begin position="95"/>
        <end position="104"/>
    </location>
</feature>
<dbReference type="SMART" id="SM00234">
    <property type="entry name" value="START"/>
    <property type="match status" value="1"/>
</dbReference>
<feature type="compositionally biased region" description="Low complexity" evidence="11">
    <location>
        <begin position="774"/>
        <end position="786"/>
    </location>
</feature>
<accession>R7W9T9</accession>
<reference evidence="12" key="1">
    <citation type="submission" date="2015-06" db="UniProtKB">
        <authorList>
            <consortium name="EnsemblPlants"/>
        </authorList>
    </citation>
    <scope>IDENTIFICATION</scope>
</reference>
<dbReference type="PROSITE" id="PS50071">
    <property type="entry name" value="HOMEOBOX_2"/>
    <property type="match status" value="1"/>
</dbReference>
<dbReference type="InterPro" id="IPR023393">
    <property type="entry name" value="START-like_dom_sf"/>
</dbReference>
<organism evidence="12">
    <name type="scientific">Aegilops tauschii</name>
    <name type="common">Tausch's goatgrass</name>
    <name type="synonym">Aegilops squarrosa</name>
    <dbReference type="NCBI Taxonomy" id="37682"/>
    <lineage>
        <taxon>Eukaryota</taxon>
        <taxon>Viridiplantae</taxon>
        <taxon>Streptophyta</taxon>
        <taxon>Embryophyta</taxon>
        <taxon>Tracheophyta</taxon>
        <taxon>Spermatophyta</taxon>
        <taxon>Magnoliopsida</taxon>
        <taxon>Liliopsida</taxon>
        <taxon>Poales</taxon>
        <taxon>Poaceae</taxon>
        <taxon>BOP clade</taxon>
        <taxon>Pooideae</taxon>
        <taxon>Triticodae</taxon>
        <taxon>Triticeae</taxon>
        <taxon>Triticinae</taxon>
        <taxon>Aegilops</taxon>
    </lineage>
</organism>
<dbReference type="GO" id="GO:0008289">
    <property type="term" value="F:lipid binding"/>
    <property type="evidence" value="ECO:0007669"/>
    <property type="project" value="InterPro"/>
</dbReference>
<feature type="region of interest" description="Disordered" evidence="11">
    <location>
        <begin position="92"/>
        <end position="137"/>
    </location>
</feature>
<dbReference type="ExpressionAtlas" id="R7W9T9">
    <property type="expression patterns" value="baseline"/>
</dbReference>
<keyword evidence="7" id="KW-0804">Transcription</keyword>
<evidence type="ECO:0000256" key="2">
    <source>
        <dbReference type="ARBA" id="ARBA00006789"/>
    </source>
</evidence>
<dbReference type="Gene3D" id="1.10.10.60">
    <property type="entry name" value="Homeodomain-like"/>
    <property type="match status" value="1"/>
</dbReference>
<dbReference type="PROSITE" id="PS00027">
    <property type="entry name" value="HOMEOBOX_1"/>
    <property type="match status" value="1"/>
</dbReference>
<evidence type="ECO:0000313" key="12">
    <source>
        <dbReference type="EnsemblPlants" id="EMT18268"/>
    </source>
</evidence>
<comment type="subcellular location">
    <subcellularLocation>
        <location evidence="1 9 10">Nucleus</location>
    </subcellularLocation>
</comment>
<dbReference type="InterPro" id="IPR017970">
    <property type="entry name" value="Homeobox_CS"/>
</dbReference>
<keyword evidence="3" id="KW-0805">Transcription regulation</keyword>
<dbReference type="EnsemblPlants" id="EMT18268">
    <property type="protein sequence ID" value="EMT18268"/>
    <property type="gene ID" value="F775_15827"/>
</dbReference>
<sequence length="1178" mass="128341">MAAMAAGSSSADALFASPLMPNPGALAGFMSNSSAMPFHHHFSTNLIPKEEGVMGGLHMAKDEELDLDMEMELSGGSGSGHLDGLLSFADVDDDRDQKPQHSEPDGAGAGHHPSSSAAAAASHGNGKKKRYHRHTAHQIQQMEALFKECPHPDDKQRLKLSQELGLKPRQVKFWFQNRRTQMKAQQDRADNVILRAENESLKTDNYRLQAAIRNVVCPSCGHAAVIGDMSYEEQNLRIENARLKDELDRLACIASRYGGGRQPGMSSASALSCMSAPPPVLMPPLDLDMNVYSRHFAEQQHGAMDLMALPQQMAAGGHGVAATASYLQGPMTPVVVQEQDKQLVMELASTAAHHLSKMCRTSEPLWARRRGAGPSSGEVMDAEEHVRMLSWPIDSGKQQQADVAHAAKTEGTRDSAVVIMNSITLVDAFLDAMQAEMQFLSPLVPAREVVFFRYCVHNADEGTWSIVDFPADGFQEELLQQQQQTSSLVRCRRRPSGCIIQDAPNGYSRVVWVEHMEVVGEEKPLQPGFKDHVVWVEHMEVVGEEKPLQPVFKDHVAGGAAFGATRWVSVLQRQCERLASELARSIADQGVIRTPEARTNMMKLSQRMITAFCANISASGSQSWTALSDSTDDTVRITTRKNTEPGQPSGVILTAVSTSWLPFSHQQVFELLADEQQRCQLEILSNGGSLHEVAHIANGSHPRNCISLLRINSASNSSQNVELLLQESSIHPDGGSLVVFATVDVDAIQVTMSGEDPSYIPLLPMGFAIFPATSPSPGATSSDTTSNGETSPGNADEPATGCLLTVGMQVLASAVPSAKLNLSSVTAINSHICNTIHQITTALKGAGGGRTEPAPAGRQRDPSPARKGLVKLSLAPTNTNRISPGHFGHAVLAATLPLPPAQKVKDCEAACMLAPLAGSGGGPSIFRWFWRTDSDRTKGILLRATPTWITKPPPKIPTKRSLSFIGGHQKCPDLSECLKSKKRNYLRFVGVQTFTRCLWKSMFSTPQPHGSTKGRRVLNRNRARGHLMLVGDYFRLRCTIQALCPPSISDMATSICCIYHGVRANHDYFIQKKGPIRTIEFFGYQKCTTTMKMLACGTTADSWDEYLSMSESTCLEAMVKFATAVVKAFGPEYLREPTHAYATRLMATGEAREFTSMLGSLNCMHWKSKNCPYAQQGQ</sequence>
<evidence type="ECO:0000256" key="9">
    <source>
        <dbReference type="PROSITE-ProRule" id="PRU00108"/>
    </source>
</evidence>
<dbReference type="FunFam" id="1.10.10.60:FF:000229">
    <property type="entry name" value="Homeobox-leucine zipper protein HDG1"/>
    <property type="match status" value="1"/>
</dbReference>
<dbReference type="CDD" id="cd08875">
    <property type="entry name" value="START_ArGLABRA2_like"/>
    <property type="match status" value="1"/>
</dbReference>
<dbReference type="GO" id="GO:0003677">
    <property type="term" value="F:DNA binding"/>
    <property type="evidence" value="ECO:0007669"/>
    <property type="project" value="UniProtKB-UniRule"/>
</dbReference>
<keyword evidence="5 9" id="KW-0238">DNA-binding</keyword>
<dbReference type="GO" id="GO:0000981">
    <property type="term" value="F:DNA-binding transcription factor activity, RNA polymerase II-specific"/>
    <property type="evidence" value="ECO:0007669"/>
    <property type="project" value="InterPro"/>
</dbReference>
<dbReference type="InterPro" id="IPR042160">
    <property type="entry name" value="HD-Zip_IV"/>
</dbReference>
<dbReference type="CDD" id="cd00086">
    <property type="entry name" value="homeodomain"/>
    <property type="match status" value="1"/>
</dbReference>
<feature type="region of interest" description="Disordered" evidence="11">
    <location>
        <begin position="844"/>
        <end position="867"/>
    </location>
</feature>
<comment type="similarity">
    <text evidence="2">Belongs to the HD-ZIP homeobox family. Class IV subfamily.</text>
</comment>
<name>R7W9T9_AEGTA</name>